<keyword evidence="4" id="KW-0804">Transcription</keyword>
<name>A0A8J6B112_9EUKA</name>
<dbReference type="SUPFAM" id="SSF55455">
    <property type="entry name" value="SRF-like"/>
    <property type="match status" value="1"/>
</dbReference>
<feature type="domain" description="MADS-box" evidence="7">
    <location>
        <begin position="1"/>
        <end position="40"/>
    </location>
</feature>
<evidence type="ECO:0000256" key="6">
    <source>
        <dbReference type="SAM" id="MobiDB-lite"/>
    </source>
</evidence>
<dbReference type="GO" id="GO:0046983">
    <property type="term" value="F:protein dimerization activity"/>
    <property type="evidence" value="ECO:0007669"/>
    <property type="project" value="InterPro"/>
</dbReference>
<keyword evidence="3" id="KW-0238">DNA-binding</keyword>
<dbReference type="AlphaFoldDB" id="A0A8J6B112"/>
<evidence type="ECO:0000256" key="3">
    <source>
        <dbReference type="ARBA" id="ARBA00023125"/>
    </source>
</evidence>
<proteinExistence type="predicted"/>
<evidence type="ECO:0000256" key="5">
    <source>
        <dbReference type="ARBA" id="ARBA00023242"/>
    </source>
</evidence>
<dbReference type="GO" id="GO:0003677">
    <property type="term" value="F:DNA binding"/>
    <property type="evidence" value="ECO:0007669"/>
    <property type="project" value="UniProtKB-KW"/>
</dbReference>
<comment type="caution">
    <text evidence="8">The sequence shown here is derived from an EMBL/GenBank/DDBJ whole genome shotgun (WGS) entry which is preliminary data.</text>
</comment>
<evidence type="ECO:0000256" key="4">
    <source>
        <dbReference type="ARBA" id="ARBA00023163"/>
    </source>
</evidence>
<dbReference type="OrthoDB" id="1898716at2759"/>
<dbReference type="InterPro" id="IPR036879">
    <property type="entry name" value="TF_MADSbox_sf"/>
</dbReference>
<reference evidence="8" key="1">
    <citation type="submission" date="2021-05" db="EMBL/GenBank/DDBJ databases">
        <title>A free-living protist that lacks canonical eukaryotic 1 DNA replication and segregation systems.</title>
        <authorList>
            <person name="Salas-Leiva D.E."/>
            <person name="Tromer E.C."/>
            <person name="Curtis B.A."/>
            <person name="Jerlstrom-Hultqvist J."/>
            <person name="Kolisko M."/>
            <person name="Yi Z."/>
            <person name="Salas-Leiva J.S."/>
            <person name="Gallot-Lavallee L."/>
            <person name="Kops G.J.P.L."/>
            <person name="Archibald J.M."/>
            <person name="Simpson A.G.B."/>
            <person name="Roger A.J."/>
        </authorList>
    </citation>
    <scope>NUCLEOTIDE SEQUENCE</scope>
    <source>
        <strain evidence="8">BICM</strain>
    </source>
</reference>
<organism evidence="8 9">
    <name type="scientific">Carpediemonas membranifera</name>
    <dbReference type="NCBI Taxonomy" id="201153"/>
    <lineage>
        <taxon>Eukaryota</taxon>
        <taxon>Metamonada</taxon>
        <taxon>Carpediemonas-like organisms</taxon>
        <taxon>Carpediemonas</taxon>
    </lineage>
</organism>
<gene>
    <name evidence="8" type="ORF">J8273_3452</name>
</gene>
<evidence type="ECO:0000256" key="2">
    <source>
        <dbReference type="ARBA" id="ARBA00023015"/>
    </source>
</evidence>
<dbReference type="PRINTS" id="PR00404">
    <property type="entry name" value="MADSDOMAIN"/>
</dbReference>
<feature type="compositionally biased region" description="Polar residues" evidence="6">
    <location>
        <begin position="106"/>
        <end position="117"/>
    </location>
</feature>
<dbReference type="Proteomes" id="UP000717585">
    <property type="component" value="Unassembled WGS sequence"/>
</dbReference>
<dbReference type="EMBL" id="JAHDYR010000025">
    <property type="protein sequence ID" value="KAG9393318.1"/>
    <property type="molecule type" value="Genomic_DNA"/>
</dbReference>
<keyword evidence="2" id="KW-0805">Transcription regulation</keyword>
<dbReference type="SMART" id="SM00432">
    <property type="entry name" value="MADS"/>
    <property type="match status" value="1"/>
</dbReference>
<dbReference type="GO" id="GO:0005634">
    <property type="term" value="C:nucleus"/>
    <property type="evidence" value="ECO:0007669"/>
    <property type="project" value="UniProtKB-SubCell"/>
</dbReference>
<dbReference type="Pfam" id="PF00319">
    <property type="entry name" value="SRF-TF"/>
    <property type="match status" value="1"/>
</dbReference>
<keyword evidence="5" id="KW-0539">Nucleus</keyword>
<keyword evidence="9" id="KW-1185">Reference proteome</keyword>
<evidence type="ECO:0000256" key="1">
    <source>
        <dbReference type="ARBA" id="ARBA00004123"/>
    </source>
</evidence>
<dbReference type="PROSITE" id="PS50066">
    <property type="entry name" value="MADS_BOX_2"/>
    <property type="match status" value="1"/>
</dbReference>
<comment type="subcellular location">
    <subcellularLocation>
        <location evidence="1">Nucleus</location>
    </subcellularLocation>
</comment>
<evidence type="ECO:0000313" key="9">
    <source>
        <dbReference type="Proteomes" id="UP000717585"/>
    </source>
</evidence>
<sequence>MKRRFGLFKKAHELAVLTDSNITVLISSWQGKNYQFSSHPINDNMARYERIIQRHGVEEHRTAADFASERAVPQNPPSQDPDIPVIFAANAPLTPRSKMRLDQAYSRAQASGESMPSVQLARTPKSAPIPPPSVQATAPAPRSAEPMTAVKRKAPTINIPAQPPQQPAYHPIYAMPSSTIGQMGQMGQLGRQMSGSFMYGGPPLMSPAGVSWQMTSINAPPMAEQSAPTPVFGMMSFPIQGLTPVGYGPAPQFMPSPVAPRGANGRAQ</sequence>
<dbReference type="Gene3D" id="3.40.1810.10">
    <property type="entry name" value="Transcription factor, MADS-box"/>
    <property type="match status" value="1"/>
</dbReference>
<protein>
    <submittedName>
        <fullName evidence="8">SRF-type transcription factor (DNA-binding and dimerization domain)</fullName>
    </submittedName>
</protein>
<dbReference type="InterPro" id="IPR002100">
    <property type="entry name" value="TF_MADSbox"/>
</dbReference>
<feature type="region of interest" description="Disordered" evidence="6">
    <location>
        <begin position="103"/>
        <end position="144"/>
    </location>
</feature>
<accession>A0A8J6B112</accession>
<evidence type="ECO:0000313" key="8">
    <source>
        <dbReference type="EMBL" id="KAG9393318.1"/>
    </source>
</evidence>
<evidence type="ECO:0000259" key="7">
    <source>
        <dbReference type="PROSITE" id="PS50066"/>
    </source>
</evidence>